<dbReference type="PANTHER" id="PTHR11474">
    <property type="entry name" value="TYROSINASE FAMILY MEMBER"/>
    <property type="match status" value="1"/>
</dbReference>
<evidence type="ECO:0000256" key="3">
    <source>
        <dbReference type="ARBA" id="ARBA00022723"/>
    </source>
</evidence>
<keyword evidence="3" id="KW-0479">Metal-binding</keyword>
<dbReference type="Gene3D" id="1.10.1280.10">
    <property type="entry name" value="Di-copper center containing domain from catechol oxidase"/>
    <property type="match status" value="2"/>
</dbReference>
<dbReference type="GO" id="GO:0042438">
    <property type="term" value="P:melanin biosynthetic process"/>
    <property type="evidence" value="ECO:0007669"/>
    <property type="project" value="UniProtKB-KW"/>
</dbReference>
<dbReference type="PROSITE" id="PS00498">
    <property type="entry name" value="TYROSINASE_2"/>
    <property type="match status" value="1"/>
</dbReference>
<keyword evidence="11" id="KW-1185">Reference proteome</keyword>
<dbReference type="Proteomes" id="UP001270362">
    <property type="component" value="Unassembled WGS sequence"/>
</dbReference>
<evidence type="ECO:0000256" key="4">
    <source>
        <dbReference type="ARBA" id="ARBA00023008"/>
    </source>
</evidence>
<reference evidence="10" key="2">
    <citation type="submission" date="2023-06" db="EMBL/GenBank/DDBJ databases">
        <authorList>
            <consortium name="Lawrence Berkeley National Laboratory"/>
            <person name="Haridas S."/>
            <person name="Hensen N."/>
            <person name="Bonometti L."/>
            <person name="Westerberg I."/>
            <person name="Brannstrom I.O."/>
            <person name="Guillou S."/>
            <person name="Cros-Aarteil S."/>
            <person name="Calhoun S."/>
            <person name="Kuo A."/>
            <person name="Mondo S."/>
            <person name="Pangilinan J."/>
            <person name="Riley R."/>
            <person name="Labutti K."/>
            <person name="Andreopoulos B."/>
            <person name="Lipzen A."/>
            <person name="Chen C."/>
            <person name="Yanf M."/>
            <person name="Daum C."/>
            <person name="Ng V."/>
            <person name="Clum A."/>
            <person name="Steindorff A."/>
            <person name="Ohm R."/>
            <person name="Martin F."/>
            <person name="Silar P."/>
            <person name="Natvig D."/>
            <person name="Lalanne C."/>
            <person name="Gautier V."/>
            <person name="Ament-Velasquez S.L."/>
            <person name="Kruys A."/>
            <person name="Hutchinson M.I."/>
            <person name="Powell A.J."/>
            <person name="Barry K."/>
            <person name="Miller A.N."/>
            <person name="Grigoriev I.V."/>
            <person name="Debuchy R."/>
            <person name="Gladieux P."/>
            <person name="Thoren M.H."/>
            <person name="Johannesson H."/>
        </authorList>
    </citation>
    <scope>NUCLEOTIDE SEQUENCE</scope>
    <source>
        <strain evidence="10">CBS 314.62</strain>
    </source>
</reference>
<dbReference type="PANTHER" id="PTHR11474:SF76">
    <property type="entry name" value="SHKT DOMAIN-CONTAINING PROTEIN"/>
    <property type="match status" value="1"/>
</dbReference>
<accession>A0AAE1CE31</accession>
<feature type="domain" description="Tyrosinase copper-binding" evidence="8">
    <location>
        <begin position="97"/>
        <end position="114"/>
    </location>
</feature>
<evidence type="ECO:0000256" key="7">
    <source>
        <dbReference type="ARBA" id="ARBA00048881"/>
    </source>
</evidence>
<dbReference type="EC" id="1.14.18.1" evidence="2"/>
<dbReference type="InterPro" id="IPR008922">
    <property type="entry name" value="Di-copper_centre_dom_sf"/>
</dbReference>
<evidence type="ECO:0000256" key="6">
    <source>
        <dbReference type="ARBA" id="ARBA00048233"/>
    </source>
</evidence>
<comment type="similarity">
    <text evidence="1">Belongs to the tyrosinase family.</text>
</comment>
<gene>
    <name evidence="10" type="ORF">B0T22DRAFT_380489</name>
</gene>
<evidence type="ECO:0000313" key="11">
    <source>
        <dbReference type="Proteomes" id="UP001270362"/>
    </source>
</evidence>
<protein>
    <recommendedName>
        <fullName evidence="2">tyrosinase</fullName>
        <ecNumber evidence="2">1.14.18.1</ecNumber>
    </recommendedName>
</protein>
<dbReference type="Pfam" id="PF00264">
    <property type="entry name" value="Tyrosinase"/>
    <property type="match status" value="1"/>
</dbReference>
<reference evidence="10" key="1">
    <citation type="journal article" date="2023" name="Mol. Phylogenet. Evol.">
        <title>Genome-scale phylogeny and comparative genomics of the fungal order Sordariales.</title>
        <authorList>
            <person name="Hensen N."/>
            <person name="Bonometti L."/>
            <person name="Westerberg I."/>
            <person name="Brannstrom I.O."/>
            <person name="Guillou S."/>
            <person name="Cros-Aarteil S."/>
            <person name="Calhoun S."/>
            <person name="Haridas S."/>
            <person name="Kuo A."/>
            <person name="Mondo S."/>
            <person name="Pangilinan J."/>
            <person name="Riley R."/>
            <person name="LaButti K."/>
            <person name="Andreopoulos B."/>
            <person name="Lipzen A."/>
            <person name="Chen C."/>
            <person name="Yan M."/>
            <person name="Daum C."/>
            <person name="Ng V."/>
            <person name="Clum A."/>
            <person name="Steindorff A."/>
            <person name="Ohm R.A."/>
            <person name="Martin F."/>
            <person name="Silar P."/>
            <person name="Natvig D.O."/>
            <person name="Lalanne C."/>
            <person name="Gautier V."/>
            <person name="Ament-Velasquez S.L."/>
            <person name="Kruys A."/>
            <person name="Hutchinson M.I."/>
            <person name="Powell A.J."/>
            <person name="Barry K."/>
            <person name="Miller A.N."/>
            <person name="Grigoriev I.V."/>
            <person name="Debuchy R."/>
            <person name="Gladieux P."/>
            <person name="Hiltunen Thoren M."/>
            <person name="Johannesson H."/>
        </authorList>
    </citation>
    <scope>NUCLEOTIDE SEQUENCE</scope>
    <source>
        <strain evidence="10">CBS 314.62</strain>
    </source>
</reference>
<dbReference type="EMBL" id="JAULSO010000002">
    <property type="protein sequence ID" value="KAK3690182.1"/>
    <property type="molecule type" value="Genomic_DNA"/>
</dbReference>
<comment type="catalytic activity">
    <reaction evidence="7">
        <text>L-tyrosine + O2 = L-dopaquinone + H2O</text>
        <dbReference type="Rhea" id="RHEA:18117"/>
        <dbReference type="ChEBI" id="CHEBI:15377"/>
        <dbReference type="ChEBI" id="CHEBI:15379"/>
        <dbReference type="ChEBI" id="CHEBI:57924"/>
        <dbReference type="ChEBI" id="CHEBI:58315"/>
        <dbReference type="EC" id="1.14.18.1"/>
    </reaction>
</comment>
<evidence type="ECO:0000256" key="1">
    <source>
        <dbReference type="ARBA" id="ARBA00009928"/>
    </source>
</evidence>
<organism evidence="10 11">
    <name type="scientific">Podospora appendiculata</name>
    <dbReference type="NCBI Taxonomy" id="314037"/>
    <lineage>
        <taxon>Eukaryota</taxon>
        <taxon>Fungi</taxon>
        <taxon>Dikarya</taxon>
        <taxon>Ascomycota</taxon>
        <taxon>Pezizomycotina</taxon>
        <taxon>Sordariomycetes</taxon>
        <taxon>Sordariomycetidae</taxon>
        <taxon>Sordariales</taxon>
        <taxon>Podosporaceae</taxon>
        <taxon>Podospora</taxon>
    </lineage>
</organism>
<dbReference type="InterPro" id="IPR002227">
    <property type="entry name" value="Tyrosinase_Cu-bd"/>
</dbReference>
<evidence type="ECO:0000259" key="9">
    <source>
        <dbReference type="PROSITE" id="PS00498"/>
    </source>
</evidence>
<dbReference type="GO" id="GO:0004503">
    <property type="term" value="F:tyrosinase activity"/>
    <property type="evidence" value="ECO:0007669"/>
    <property type="project" value="UniProtKB-EC"/>
</dbReference>
<feature type="domain" description="Tyrosinase copper-binding" evidence="9">
    <location>
        <begin position="315"/>
        <end position="326"/>
    </location>
</feature>
<comment type="catalytic activity">
    <reaction evidence="6">
        <text>2 L-dopa + O2 = 2 L-dopaquinone + 2 H2O</text>
        <dbReference type="Rhea" id="RHEA:34287"/>
        <dbReference type="ChEBI" id="CHEBI:15377"/>
        <dbReference type="ChEBI" id="CHEBI:15379"/>
        <dbReference type="ChEBI" id="CHEBI:57504"/>
        <dbReference type="ChEBI" id="CHEBI:57924"/>
        <dbReference type="EC" id="1.14.18.1"/>
    </reaction>
</comment>
<dbReference type="SUPFAM" id="SSF48056">
    <property type="entry name" value="Di-copper centre-containing domain"/>
    <property type="match status" value="1"/>
</dbReference>
<keyword evidence="4" id="KW-0186">Copper</keyword>
<evidence type="ECO:0000259" key="8">
    <source>
        <dbReference type="PROSITE" id="PS00497"/>
    </source>
</evidence>
<dbReference type="GO" id="GO:0046872">
    <property type="term" value="F:metal ion binding"/>
    <property type="evidence" value="ECO:0007669"/>
    <property type="project" value="UniProtKB-KW"/>
</dbReference>
<evidence type="ECO:0000256" key="2">
    <source>
        <dbReference type="ARBA" id="ARBA00011906"/>
    </source>
</evidence>
<dbReference type="PRINTS" id="PR00092">
    <property type="entry name" value="TYROSINASE"/>
</dbReference>
<keyword evidence="5" id="KW-0470">Melanin biosynthesis</keyword>
<dbReference type="AlphaFoldDB" id="A0AAE1CE31"/>
<name>A0AAE1CE31_9PEZI</name>
<dbReference type="InterPro" id="IPR050316">
    <property type="entry name" value="Tyrosinase/Hemocyanin"/>
</dbReference>
<sequence>MQSESKEYVLIQGIEVPKGQPIPSRQEFTKWATETPETSIQVSLFIRALQKFYDVPYEKTLSFFQVAGIHGYPGDLAWDDSAPPAHQRGSKMIYCTHNLITFPTWHRPYMLLFEDLEFHSEADKKAWTDEAAKWRLPYWDWAIPSSKGSVPDLFKPASVNIRVPSAADGSLQKPENVSNPLYKYQLKWAKCSGTSRWGIKDGVPEEEWSNGINNYNSITDAINLHNWYGVNPDDDLLGRPASDLVYRLLRSVPEWKNFSSTGTNPVPDPDKLPHIPWEQWVSLEYLHNNLHGFIGGNVWADGIGHMQNVPSAAFDPIFYMHHANIDRLLALWQTVNPDSWFESDASPSATDKLTPFHHKFASGKVDYFNSDNVRDWTNFGYTYDVLERKPDETDEEYIKRINVYISTTYSSNTGDVLLGDQGKLFTGDLKVTDHTYDDYLIDVLYDR</sequence>
<comment type="caution">
    <text evidence="10">The sequence shown here is derived from an EMBL/GenBank/DDBJ whole genome shotgun (WGS) entry which is preliminary data.</text>
</comment>
<evidence type="ECO:0000313" key="10">
    <source>
        <dbReference type="EMBL" id="KAK3690182.1"/>
    </source>
</evidence>
<proteinExistence type="inferred from homology"/>
<evidence type="ECO:0000256" key="5">
    <source>
        <dbReference type="ARBA" id="ARBA00023101"/>
    </source>
</evidence>
<dbReference type="PROSITE" id="PS00497">
    <property type="entry name" value="TYROSINASE_1"/>
    <property type="match status" value="1"/>
</dbReference>